<comment type="caution">
    <text evidence="2">The sequence shown here is derived from an EMBL/GenBank/DDBJ whole genome shotgun (WGS) entry which is preliminary data.</text>
</comment>
<feature type="compositionally biased region" description="Basic and acidic residues" evidence="1">
    <location>
        <begin position="188"/>
        <end position="209"/>
    </location>
</feature>
<accession>A0A830HBD1</accession>
<feature type="compositionally biased region" description="Basic and acidic residues" evidence="1">
    <location>
        <begin position="118"/>
        <end position="127"/>
    </location>
</feature>
<feature type="compositionally biased region" description="Polar residues" evidence="1">
    <location>
        <begin position="43"/>
        <end position="52"/>
    </location>
</feature>
<dbReference type="Proteomes" id="UP000660262">
    <property type="component" value="Unassembled WGS sequence"/>
</dbReference>
<feature type="region of interest" description="Disordered" evidence="1">
    <location>
        <begin position="1"/>
        <end position="143"/>
    </location>
</feature>
<evidence type="ECO:0000313" key="3">
    <source>
        <dbReference type="Proteomes" id="UP000660262"/>
    </source>
</evidence>
<feature type="compositionally biased region" description="Basic residues" evidence="1">
    <location>
        <begin position="25"/>
        <end position="35"/>
    </location>
</feature>
<dbReference type="EMBL" id="BNJQ01000007">
    <property type="protein sequence ID" value="GHP04295.1"/>
    <property type="molecule type" value="Genomic_DNA"/>
</dbReference>
<reference evidence="2" key="1">
    <citation type="submission" date="2020-10" db="EMBL/GenBank/DDBJ databases">
        <title>Unveiling of a novel bifunctional photoreceptor, Dualchrome1, isolated from a cosmopolitan green alga.</title>
        <authorList>
            <person name="Suzuki S."/>
            <person name="Kawachi M."/>
        </authorList>
    </citation>
    <scope>NUCLEOTIDE SEQUENCE</scope>
    <source>
        <strain evidence="2">NIES 2893</strain>
    </source>
</reference>
<feature type="region of interest" description="Disordered" evidence="1">
    <location>
        <begin position="188"/>
        <end position="212"/>
    </location>
</feature>
<organism evidence="2 3">
    <name type="scientific">Pycnococcus provasolii</name>
    <dbReference type="NCBI Taxonomy" id="41880"/>
    <lineage>
        <taxon>Eukaryota</taxon>
        <taxon>Viridiplantae</taxon>
        <taxon>Chlorophyta</taxon>
        <taxon>Pseudoscourfieldiophyceae</taxon>
        <taxon>Pseudoscourfieldiales</taxon>
        <taxon>Pycnococcaceae</taxon>
        <taxon>Pycnococcus</taxon>
    </lineage>
</organism>
<proteinExistence type="predicted"/>
<evidence type="ECO:0000313" key="2">
    <source>
        <dbReference type="EMBL" id="GHP04295.1"/>
    </source>
</evidence>
<gene>
    <name evidence="2" type="ORF">PPROV_000304900</name>
</gene>
<name>A0A830HBD1_9CHLO</name>
<protein>
    <submittedName>
        <fullName evidence="2">Uncharacterized protein</fullName>
    </submittedName>
</protein>
<sequence>MAEEAKEAEEESKLKVSPVDEGPHFKHRELGRRTMRGADSDHPSFTTYNTETVVGERNTGSKGVRANMRHWTELAKPQGHPANPPSSVYKMYDDPKTPAPTQIDPYPQRFANEPDAAYQKRCEEHEQNQQAASSSTTLPTEELDPETRDYRIAMRFPFGEQQRKLGVKTWEQIVRKSTKHNIERRPVVGHPTEKYDPRTAGEKRKDRNTYDMYPDKNVTIPLTESEADECKYEAAASCKVGQTAAHVKLLPKSMKRRAVQVVTNPYELLPLKSRRDVEYNLAEHPKHYNVDRFLFAHGGGSWVDFEVGVNIRPNAVRALMGPKWSPYYSAAAEDMIYLPPPPRHDKSRGDGTSQSVMDLGFLGDGGASASSRSLLNALETSRRKRDEESTRAIEKKLEERGYPRNVIRGYLLDYERTSHPITSHRFGHKILEEAAEHVNHLQPQFLFAPRRALLYKDVVNSFLDVLETGGASHTALREMRHQLSFAATDPEAVSPVNGFLKTGRGTSFPVVHDEPFLERWKSKIWESIWPNDPPEMAEDNLPKAIPGNKQFRHPKRDYIDLEKLNDPRTRLDDIEYMSLPHIPTATGQAKLDKMVERMLESVRTFKLRKLKDEAEHKARFEAKMLLGKKPSTDIVNHPMPEIAAQEQLHESIDDRKARMIVDTHGKRVRDRTTLDYDKFDELGEKEMEAMYKMSKASVVEREKAARSKSVAVNNNARTLFDKPTKKLTAEDKRRLAIVPEPDLTGRREQLDREAYARERRQSLDPEAAHKEETERYKVDTEITSIDDFPWDDEEEIIYKEEKPKIFPDLDKLTVVPGTVFMATCTARNTLAIDVRTSTNAEGETKTVHLAEVPEMSPSLARALLLTSATELKMKVDAAKREPSTNIPFLKKLFRTEGILEQSLLCLRRRFAASIFSAAAAAPNRKARIESQYAAVSKSDEGVPFAEGSSEQSNMLSRYWSHLLDRKPLAADPRFNSTAPGARIFVSMGNKDESIRWDERDAINMRKARGKGSQKGPYSSSPALASHWSVPPDEVEFFPMRAPLSIDDEANRAGQQSDAPFLLRITSRTDQIASSASRDQLREFANSNYYGFNASTFSMSEAPSASSLVLNGIRRKRLWEMKLRAHTSLTTMPRTPMERLKVKLNSDRKKKKKPFFLRRWMSAASRAIRPWRVVLEAEGRKHRFTREALELDSDEIDRAEEKGDAARLTAYSAIPPLDPAMDVLWPKDEKGRAIRRDNVYPLPVYKADVFPTRLDTLYDSSNIIDRTPWGYALWSYGIPEIVQGLESPGGMPPRFMDSAGVSLPAFKAARALYGIFPDVAFDPVLENPALKVSEFMMAMRLLGNASRVDKSVEERPMGEQTDLPNEILAPLRSIEEASAQKAMGEDKTEGETKIKPIDANAIYEDEIANRRLVQSEEPLFSSLFARYNVLGYDPRMEMWSPSDTREKAQKLFYDQLLHFLERNSLFKGEEDEYLLNRAVEHLKETGKTALEPGLGFTFEEKGGDVEKEYANLMSAADAALASESEYFDFPIGRVYSKKEKDVLVERLESLDAVFREKSAQLQIPVRLGPKSAEEYASKLAAIRESFLAENGETTLRTLGEMKDRDVLTVVDRANVDATSQALARHVPNISDTPMEVKSLDLTFPGADESWSTLRASFAKHAVKAVECALEGRVAQARESLAVADAASIPADARQELERAIDVDSKALARVRELSRAHASRGCDGVRGMLTPDEQAFADEYAEQRESNPRPNDIASFLRGDSSSPNTSWAFEMFEMPENSASDDKSQPRKLAFRYKALDPELQRLKEEEKLAKKHLVASLRKKRDIMSESLWEDGYYCAADSEDPSAFQRSPVVQRLILEAAKSSDPWNTPLLSSAMHESRGEAMASHVQAGWPFAAAAAATRQGAEESDNMVNQLASLLADKMHLEDELTAMSRFALPIKRVGAEMRSPHQSDILKQHSRFNQAFESLRNNDSVAFRGKMVAHFRNRTACYGGPAYTSINLHPGAPVGSYQAEKMADDSFSCIFDHSLVSYINSHSPVAGWRSPEMTVRDAFLQTFAKNFNPDTDMAIALDVIRNAVPKPMCEFRYPYGKHSDAELYSIAEMVANKQRMLHDHAMETALLAAGARDVTNEKRRGKAPMFELHSENLDKTSYYVTLTHEYSKKDKRPTTTRVSVFRNLVPKSREEWAVQNAHAILQPYDIYSPYSRNLDAAMAKTFKDIEFPYQPPMRINDVQREILNRQPNRVTPNNDTQRQQIETTRIVKGSYPDSYTYNLGRALNAVDKF</sequence>
<keyword evidence="3" id="KW-1185">Reference proteome</keyword>
<evidence type="ECO:0000256" key="1">
    <source>
        <dbReference type="SAM" id="MobiDB-lite"/>
    </source>
</evidence>
<feature type="compositionally biased region" description="Acidic residues" evidence="1">
    <location>
        <begin position="1"/>
        <end position="10"/>
    </location>
</feature>